<dbReference type="InterPro" id="IPR012337">
    <property type="entry name" value="RNaseH-like_sf"/>
</dbReference>
<sequence>MLYAVVDIETTGGYASGNGITEIAILIHDGVSVINSFETLINPRQYIPDHIEALTGISNDMVANAPVFADVASEIYDLLHDKVFVAHNVNFDFSFIKHNLSEAGYDLQCNKLCTVRLSRKILPGHKSYSLGKLCAALKISLNNHHRAGGDAKATAELLSMLLQNDSEGLIHQSLKSTSKEQALPPNLPKSEIDKLPLTPGVYYFKDEKGKVIYIGKAKTLKKRVCSHFSGNNAGKQRQDFLKNIYSVDFEVCGTELMAFILEATEIKRLWPENNRALKRYEQKYALYSFEDQKGYLRLGIDTFKKNMPVLYSFNTILEGHHILRILIKDHFLCEKLCYIQKNRIACTGHEEGSCSGACVGKESAPAYNVRVKYAIEQLKSMLPSFAVIDAGRTEDEQSCILVEQGKLYGMGYISQYADVNAPDLLKSALKVYPSNDYIMHLILTHTEQYPQKRIAV</sequence>
<dbReference type="GO" id="GO:0003887">
    <property type="term" value="F:DNA-directed DNA polymerase activity"/>
    <property type="evidence" value="ECO:0007669"/>
    <property type="project" value="InterPro"/>
</dbReference>
<organism evidence="4 5">
    <name type="scientific">Pedobacter steynii</name>
    <dbReference type="NCBI Taxonomy" id="430522"/>
    <lineage>
        <taxon>Bacteria</taxon>
        <taxon>Pseudomonadati</taxon>
        <taxon>Bacteroidota</taxon>
        <taxon>Sphingobacteriia</taxon>
        <taxon>Sphingobacteriales</taxon>
        <taxon>Sphingobacteriaceae</taxon>
        <taxon>Pedobacter</taxon>
    </lineage>
</organism>
<evidence type="ECO:0000256" key="2">
    <source>
        <dbReference type="ARBA" id="ARBA00026073"/>
    </source>
</evidence>
<dbReference type="NCBIfam" id="TIGR00573">
    <property type="entry name" value="dnaq"/>
    <property type="match status" value="1"/>
</dbReference>
<dbReference type="Gene3D" id="3.40.1440.10">
    <property type="entry name" value="GIY-YIG endonuclease"/>
    <property type="match status" value="1"/>
</dbReference>
<gene>
    <name evidence="4" type="ORF">SAMN05421820_102720</name>
</gene>
<dbReference type="PANTHER" id="PTHR30231">
    <property type="entry name" value="DNA POLYMERASE III SUBUNIT EPSILON"/>
    <property type="match status" value="1"/>
</dbReference>
<keyword evidence="5" id="KW-1185">Reference proteome</keyword>
<dbReference type="InterPro" id="IPR047296">
    <property type="entry name" value="GIY-YIG_UvrC_Cho"/>
</dbReference>
<dbReference type="STRING" id="430522.BFS30_18315"/>
<dbReference type="Pfam" id="PF01541">
    <property type="entry name" value="GIY-YIG"/>
    <property type="match status" value="1"/>
</dbReference>
<dbReference type="PANTHER" id="PTHR30231:SF41">
    <property type="entry name" value="DNA POLYMERASE III SUBUNIT EPSILON"/>
    <property type="match status" value="1"/>
</dbReference>
<feature type="domain" description="GIY-YIG" evidence="3">
    <location>
        <begin position="197"/>
        <end position="275"/>
    </location>
</feature>
<evidence type="ECO:0000313" key="4">
    <source>
        <dbReference type="EMBL" id="SDM00717.1"/>
    </source>
</evidence>
<dbReference type="FunFam" id="3.30.420.10:FF:000045">
    <property type="entry name" value="3'-5' exonuclease DinG"/>
    <property type="match status" value="1"/>
</dbReference>
<dbReference type="Proteomes" id="UP000183200">
    <property type="component" value="Unassembled WGS sequence"/>
</dbReference>
<protein>
    <submittedName>
        <fullName evidence="4">DNA polymerase-3 subunit epsilon</fullName>
    </submittedName>
</protein>
<dbReference type="Gene3D" id="3.30.420.10">
    <property type="entry name" value="Ribonuclease H-like superfamily/Ribonuclease H"/>
    <property type="match status" value="1"/>
</dbReference>
<accession>A0A1G9PR60</accession>
<reference evidence="5" key="1">
    <citation type="submission" date="2016-10" db="EMBL/GenBank/DDBJ databases">
        <authorList>
            <person name="Varghese N."/>
            <person name="Submissions S."/>
        </authorList>
    </citation>
    <scope>NUCLEOTIDE SEQUENCE [LARGE SCALE GENOMIC DNA]</scope>
    <source>
        <strain evidence="5">DSM 19110</strain>
    </source>
</reference>
<dbReference type="SUPFAM" id="SSF53098">
    <property type="entry name" value="Ribonuclease H-like"/>
    <property type="match status" value="1"/>
</dbReference>
<evidence type="ECO:0000313" key="5">
    <source>
        <dbReference type="Proteomes" id="UP000183200"/>
    </source>
</evidence>
<dbReference type="PROSITE" id="PS50164">
    <property type="entry name" value="GIY_YIG"/>
    <property type="match status" value="1"/>
</dbReference>
<dbReference type="InterPro" id="IPR000305">
    <property type="entry name" value="GIY-YIG_endonuc"/>
</dbReference>
<dbReference type="Pfam" id="PF00929">
    <property type="entry name" value="RNase_T"/>
    <property type="match status" value="1"/>
</dbReference>
<dbReference type="InterPro" id="IPR035901">
    <property type="entry name" value="GIY-YIG_endonuc_sf"/>
</dbReference>
<dbReference type="EMBL" id="FNGY01000002">
    <property type="protein sequence ID" value="SDM00717.1"/>
    <property type="molecule type" value="Genomic_DNA"/>
</dbReference>
<proteinExistence type="predicted"/>
<evidence type="ECO:0000259" key="3">
    <source>
        <dbReference type="PROSITE" id="PS50164"/>
    </source>
</evidence>
<dbReference type="RefSeq" id="WP_074605548.1">
    <property type="nucleotide sequence ID" value="NZ_FNGY01000002.1"/>
</dbReference>
<evidence type="ECO:0000256" key="1">
    <source>
        <dbReference type="ARBA" id="ARBA00025483"/>
    </source>
</evidence>
<dbReference type="AlphaFoldDB" id="A0A1G9PR60"/>
<dbReference type="GO" id="GO:0008408">
    <property type="term" value="F:3'-5' exonuclease activity"/>
    <property type="evidence" value="ECO:0007669"/>
    <property type="project" value="TreeGrafter"/>
</dbReference>
<dbReference type="GO" id="GO:0006289">
    <property type="term" value="P:nucleotide-excision repair"/>
    <property type="evidence" value="ECO:0007669"/>
    <property type="project" value="InterPro"/>
</dbReference>
<dbReference type="InterPro" id="IPR013520">
    <property type="entry name" value="Ribonucl_H"/>
</dbReference>
<name>A0A1G9PR60_9SPHI</name>
<dbReference type="GO" id="GO:0003677">
    <property type="term" value="F:DNA binding"/>
    <property type="evidence" value="ECO:0007669"/>
    <property type="project" value="InterPro"/>
</dbReference>
<dbReference type="SMART" id="SM00465">
    <property type="entry name" value="GIYc"/>
    <property type="match status" value="1"/>
</dbReference>
<dbReference type="CDD" id="cd06127">
    <property type="entry name" value="DEDDh"/>
    <property type="match status" value="1"/>
</dbReference>
<dbReference type="InterPro" id="IPR036397">
    <property type="entry name" value="RNaseH_sf"/>
</dbReference>
<dbReference type="SUPFAM" id="SSF82771">
    <property type="entry name" value="GIY-YIG endonuclease"/>
    <property type="match status" value="1"/>
</dbReference>
<dbReference type="GO" id="GO:0045004">
    <property type="term" value="P:DNA replication proofreading"/>
    <property type="evidence" value="ECO:0007669"/>
    <property type="project" value="TreeGrafter"/>
</dbReference>
<comment type="function">
    <text evidence="1">DNA polymerase III is a complex, multichain enzyme responsible for most of the replicative synthesis in bacteria. The epsilon subunit contain the editing function and is a proofreading 3'-5' exonuclease.</text>
</comment>
<comment type="subunit">
    <text evidence="2">DNA polymerase III contains a core (composed of alpha, epsilon and theta chains) that associates with a tau subunit. This core dimerizes to form the POLIII' complex. PolIII' associates with the gamma complex (composed of gamma, delta, delta', psi and chi chains) and with the beta chain to form the complete DNA polymerase III complex.</text>
</comment>
<dbReference type="InterPro" id="IPR006054">
    <property type="entry name" value="DnaQ"/>
</dbReference>
<dbReference type="OrthoDB" id="9803913at2"/>
<dbReference type="SMART" id="SM00479">
    <property type="entry name" value="EXOIII"/>
    <property type="match status" value="1"/>
</dbReference>
<dbReference type="CDD" id="cd10434">
    <property type="entry name" value="GIY-YIG_UvrC_Cho"/>
    <property type="match status" value="1"/>
</dbReference>
<dbReference type="GO" id="GO:0005829">
    <property type="term" value="C:cytosol"/>
    <property type="evidence" value="ECO:0007669"/>
    <property type="project" value="TreeGrafter"/>
</dbReference>